<dbReference type="Proteomes" id="UP000639338">
    <property type="component" value="Unassembled WGS sequence"/>
</dbReference>
<comment type="caution">
    <text evidence="1">The sequence shown here is derived from an EMBL/GenBank/DDBJ whole genome shotgun (WGS) entry which is preliminary data.</text>
</comment>
<keyword evidence="2" id="KW-1185">Reference proteome</keyword>
<organism evidence="1 2">
    <name type="scientific">Aphidius gifuensis</name>
    <name type="common">Parasitoid wasp</name>
    <dbReference type="NCBI Taxonomy" id="684658"/>
    <lineage>
        <taxon>Eukaryota</taxon>
        <taxon>Metazoa</taxon>
        <taxon>Ecdysozoa</taxon>
        <taxon>Arthropoda</taxon>
        <taxon>Hexapoda</taxon>
        <taxon>Insecta</taxon>
        <taxon>Pterygota</taxon>
        <taxon>Neoptera</taxon>
        <taxon>Endopterygota</taxon>
        <taxon>Hymenoptera</taxon>
        <taxon>Apocrita</taxon>
        <taxon>Ichneumonoidea</taxon>
        <taxon>Braconidae</taxon>
        <taxon>Aphidiinae</taxon>
        <taxon>Aphidius</taxon>
    </lineage>
</organism>
<name>A0A834Y7P7_APHGI</name>
<dbReference type="EMBL" id="JACMRX010000001">
    <property type="protein sequence ID" value="KAF7998056.1"/>
    <property type="molecule type" value="Genomic_DNA"/>
</dbReference>
<dbReference type="AlphaFoldDB" id="A0A834Y7P7"/>
<evidence type="ECO:0000313" key="2">
    <source>
        <dbReference type="Proteomes" id="UP000639338"/>
    </source>
</evidence>
<accession>A0A834Y7P7</accession>
<proteinExistence type="predicted"/>
<sequence length="203" mass="23267">MWECNKNDLDFEECMKIIIPDVTRQYYIDRAGVQKQIGTDFILFGQFFGKTGDIKYRCRGVSVSGFNDNLAVKNYVADWDKYELNITTTNLKIIVDSIYCTNGNLGKVFKPIEGSDVKMSLYQVTMEHIINFNTSQAGKVYIDDWRIKINPVLVYIDHPEKMGASDNLRKGFEFIEKGLGKATGNALKNFANHKKEEMVPESY</sequence>
<protein>
    <submittedName>
        <fullName evidence="1">Uncharacterized protein</fullName>
    </submittedName>
</protein>
<gene>
    <name evidence="1" type="ORF">HCN44_009454</name>
</gene>
<evidence type="ECO:0000313" key="1">
    <source>
        <dbReference type="EMBL" id="KAF7998056.1"/>
    </source>
</evidence>
<reference evidence="1 2" key="1">
    <citation type="submission" date="2020-08" db="EMBL/GenBank/DDBJ databases">
        <title>Aphidius gifuensis genome sequencing and assembly.</title>
        <authorList>
            <person name="Du Z."/>
        </authorList>
    </citation>
    <scope>NUCLEOTIDE SEQUENCE [LARGE SCALE GENOMIC DNA]</scope>
    <source>
        <strain evidence="1">YNYX2018</strain>
        <tissue evidence="1">Adults</tissue>
    </source>
</reference>